<dbReference type="EMBL" id="CP133594">
    <property type="protein sequence ID" value="WMW21148.1"/>
    <property type="molecule type" value="Genomic_DNA"/>
</dbReference>
<keyword evidence="2" id="KW-1185">Reference proteome</keyword>
<evidence type="ECO:0000313" key="2">
    <source>
        <dbReference type="Proteomes" id="UP001183006"/>
    </source>
</evidence>
<sequence>MVTGMQLKQKDDAYTDMQMSASDVNSSLQKEEEGFYSSCGQAFIRIK</sequence>
<dbReference type="KEGG" id="mmav:RE476_06925"/>
<organism evidence="1 2">
    <name type="scientific">Methanolobus mangrovi</name>
    <dbReference type="NCBI Taxonomy" id="3072977"/>
    <lineage>
        <taxon>Archaea</taxon>
        <taxon>Methanobacteriati</taxon>
        <taxon>Methanobacteriota</taxon>
        <taxon>Stenosarchaea group</taxon>
        <taxon>Methanomicrobia</taxon>
        <taxon>Methanosarcinales</taxon>
        <taxon>Methanosarcinaceae</taxon>
        <taxon>Methanolobus</taxon>
    </lineage>
</organism>
<reference evidence="1" key="1">
    <citation type="submission" date="2023-08" db="EMBL/GenBank/DDBJ databases">
        <title>Methanolobus mangrovi sp. nov. and Methanolobus sediminis sp. nov, two novel methylotrophic methanogens isolated from mangrove sediments in China.</title>
        <authorList>
            <person name="Zhou J."/>
        </authorList>
    </citation>
    <scope>NUCLEOTIDE SEQUENCE</scope>
    <source>
        <strain evidence="1">FTZ2</strain>
    </source>
</reference>
<accession>A0AA51UDP9</accession>
<evidence type="ECO:0000313" key="1">
    <source>
        <dbReference type="EMBL" id="WMW21148.1"/>
    </source>
</evidence>
<protein>
    <submittedName>
        <fullName evidence="1">Uncharacterized protein</fullName>
    </submittedName>
</protein>
<proteinExistence type="predicted"/>
<dbReference type="GeneID" id="84229860"/>
<name>A0AA51UDP9_9EURY</name>
<gene>
    <name evidence="1" type="ORF">RE476_06925</name>
</gene>
<dbReference type="AlphaFoldDB" id="A0AA51UDP9"/>
<dbReference type="Proteomes" id="UP001183006">
    <property type="component" value="Chromosome"/>
</dbReference>
<dbReference type="RefSeq" id="WP_309306934.1">
    <property type="nucleotide sequence ID" value="NZ_CP133594.1"/>
</dbReference>